<dbReference type="InterPro" id="IPR036291">
    <property type="entry name" value="NAD(P)-bd_dom_sf"/>
</dbReference>
<dbReference type="AlphaFoldDB" id="A0A387FXT7"/>
<dbReference type="Pfam" id="PF13561">
    <property type="entry name" value="adh_short_C2"/>
    <property type="match status" value="1"/>
</dbReference>
<protein>
    <submittedName>
        <fullName evidence="3">SDR family oxidoreductase</fullName>
    </submittedName>
</protein>
<dbReference type="OrthoDB" id="9804774at2"/>
<reference evidence="3 4" key="1">
    <citation type="submission" date="2018-10" db="EMBL/GenBank/DDBJ databases">
        <title>Rhizobium etli, R. leguminosarum and a new Rhizobium genospecies from Phaseolus dumosus.</title>
        <authorList>
            <person name="Ramirez-Puebla S.T."/>
            <person name="Rogel-Hernandez M.A."/>
            <person name="Guerrero G."/>
            <person name="Ormeno-Orrillo E."/>
            <person name="Martinez-Romero J.C."/>
            <person name="Negrete-Yankelevich S."/>
            <person name="Martinez-Romero E."/>
        </authorList>
    </citation>
    <scope>NUCLEOTIDE SEQUENCE [LARGE SCALE GENOMIC DNA]</scope>
    <source>
        <strain evidence="3 4">CCGE525</strain>
        <plasmid evidence="4">prccge525c</plasmid>
    </source>
</reference>
<dbReference type="PANTHER" id="PTHR42879:SF2">
    <property type="entry name" value="3-OXOACYL-[ACYL-CARRIER-PROTEIN] REDUCTASE FABG"/>
    <property type="match status" value="1"/>
</dbReference>
<organism evidence="3 4">
    <name type="scientific">Rhizobium jaguaris</name>
    <dbReference type="NCBI Taxonomy" id="1312183"/>
    <lineage>
        <taxon>Bacteria</taxon>
        <taxon>Pseudomonadati</taxon>
        <taxon>Pseudomonadota</taxon>
        <taxon>Alphaproteobacteria</taxon>
        <taxon>Hyphomicrobiales</taxon>
        <taxon>Rhizobiaceae</taxon>
        <taxon>Rhizobium/Agrobacterium group</taxon>
        <taxon>Rhizobium</taxon>
    </lineage>
</organism>
<dbReference type="InterPro" id="IPR002347">
    <property type="entry name" value="SDR_fam"/>
</dbReference>
<proteinExistence type="inferred from homology"/>
<dbReference type="PRINTS" id="PR00080">
    <property type="entry name" value="SDRFAMILY"/>
</dbReference>
<accession>A0A387FXT7</accession>
<dbReference type="PANTHER" id="PTHR42879">
    <property type="entry name" value="3-OXOACYL-(ACYL-CARRIER-PROTEIN) REDUCTASE"/>
    <property type="match status" value="1"/>
</dbReference>
<comment type="similarity">
    <text evidence="1">Belongs to the short-chain dehydrogenases/reductases (SDR) family.</text>
</comment>
<dbReference type="KEGG" id="rjg:CCGE525_31415"/>
<dbReference type="Proteomes" id="UP000282195">
    <property type="component" value="Plasmid pRCCGE525c"/>
</dbReference>
<evidence type="ECO:0000256" key="2">
    <source>
        <dbReference type="ARBA" id="ARBA00023002"/>
    </source>
</evidence>
<dbReference type="GO" id="GO:0016491">
    <property type="term" value="F:oxidoreductase activity"/>
    <property type="evidence" value="ECO:0007669"/>
    <property type="project" value="UniProtKB-KW"/>
</dbReference>
<dbReference type="EMBL" id="CP032695">
    <property type="protein sequence ID" value="AYG63198.1"/>
    <property type="molecule type" value="Genomic_DNA"/>
</dbReference>
<evidence type="ECO:0000256" key="1">
    <source>
        <dbReference type="ARBA" id="ARBA00006484"/>
    </source>
</evidence>
<dbReference type="SUPFAM" id="SSF51735">
    <property type="entry name" value="NAD(P)-binding Rossmann-fold domains"/>
    <property type="match status" value="1"/>
</dbReference>
<sequence length="251" mass="25557">MSEQSLAGRVAIVTGAARNIGRQIALDLASAGAAVVVNALSSRAEAEAAAAEIQSAGGRAIVTLADVATEEGAQRLVASALDAFGKLDCVVNNAANRRETPFADLSYAEWREVLSIILDGAFLMAKAAQPALSRSDNAAIINIGGMSAHTGAANRAHVVTAKAGIVGLTRGLAHDLAPQGITVNCVVPGMIGTARGRSSAQNPAHHAVHAPLVGRRGRPEEVAALVQFLAGPNARYLTGQTIHANGGVFLP</sequence>
<keyword evidence="4" id="KW-1185">Reference proteome</keyword>
<geneLocation type="plasmid" evidence="4">
    <name>prccge525c</name>
</geneLocation>
<keyword evidence="3" id="KW-0614">Plasmid</keyword>
<dbReference type="Gene3D" id="3.40.50.720">
    <property type="entry name" value="NAD(P)-binding Rossmann-like Domain"/>
    <property type="match status" value="1"/>
</dbReference>
<dbReference type="RefSeq" id="WP_120708106.1">
    <property type="nucleotide sequence ID" value="NZ_CP032695.1"/>
</dbReference>
<keyword evidence="2" id="KW-0560">Oxidoreductase</keyword>
<dbReference type="PRINTS" id="PR00081">
    <property type="entry name" value="GDHRDH"/>
</dbReference>
<evidence type="ECO:0000313" key="3">
    <source>
        <dbReference type="EMBL" id="AYG63198.1"/>
    </source>
</evidence>
<name>A0A387FXT7_9HYPH</name>
<dbReference type="InterPro" id="IPR050259">
    <property type="entry name" value="SDR"/>
</dbReference>
<evidence type="ECO:0000313" key="4">
    <source>
        <dbReference type="Proteomes" id="UP000282195"/>
    </source>
</evidence>
<dbReference type="FunFam" id="3.40.50.720:FF:000084">
    <property type="entry name" value="Short-chain dehydrogenase reductase"/>
    <property type="match status" value="1"/>
</dbReference>
<gene>
    <name evidence="3" type="ORF">CCGE525_31415</name>
</gene>